<keyword evidence="3" id="KW-1185">Reference proteome</keyword>
<evidence type="ECO:0000313" key="2">
    <source>
        <dbReference type="EMBL" id="TWU07373.1"/>
    </source>
</evidence>
<dbReference type="AlphaFoldDB" id="A0A5C6B5D4"/>
<evidence type="ECO:0008006" key="4">
    <source>
        <dbReference type="Google" id="ProtNLM"/>
    </source>
</evidence>
<protein>
    <recommendedName>
        <fullName evidence="4">Glycosyl hydrolase family 32 N-terminal domain-containing protein</fullName>
    </recommendedName>
</protein>
<evidence type="ECO:0000313" key="3">
    <source>
        <dbReference type="Proteomes" id="UP000320735"/>
    </source>
</evidence>
<feature type="chain" id="PRO_5022865969" description="Glycosyl hydrolase family 32 N-terminal domain-containing protein" evidence="1">
    <location>
        <begin position="23"/>
        <end position="506"/>
    </location>
</feature>
<feature type="signal peptide" evidence="1">
    <location>
        <begin position="1"/>
        <end position="22"/>
    </location>
</feature>
<comment type="caution">
    <text evidence="2">The sequence shown here is derived from an EMBL/GenBank/DDBJ whole genome shotgun (WGS) entry which is preliminary data.</text>
</comment>
<accession>A0A5C6B5D4</accession>
<name>A0A5C6B5D4_9PLAN</name>
<dbReference type="OrthoDB" id="180690at2"/>
<keyword evidence="1" id="KW-0732">Signal</keyword>
<reference evidence="2 3" key="1">
    <citation type="submission" date="2019-02" db="EMBL/GenBank/DDBJ databases">
        <title>Deep-cultivation of Planctomycetes and their phenomic and genomic characterization uncovers novel biology.</title>
        <authorList>
            <person name="Wiegand S."/>
            <person name="Jogler M."/>
            <person name="Boedeker C."/>
            <person name="Pinto D."/>
            <person name="Vollmers J."/>
            <person name="Rivas-Marin E."/>
            <person name="Kohn T."/>
            <person name="Peeters S.H."/>
            <person name="Heuer A."/>
            <person name="Rast P."/>
            <person name="Oberbeckmann S."/>
            <person name="Bunk B."/>
            <person name="Jeske O."/>
            <person name="Meyerdierks A."/>
            <person name="Storesund J.E."/>
            <person name="Kallscheuer N."/>
            <person name="Luecker S."/>
            <person name="Lage O.M."/>
            <person name="Pohl T."/>
            <person name="Merkel B.J."/>
            <person name="Hornburger P."/>
            <person name="Mueller R.-W."/>
            <person name="Bruemmer F."/>
            <person name="Labrenz M."/>
            <person name="Spormann A.M."/>
            <person name="Op Den Camp H."/>
            <person name="Overmann J."/>
            <person name="Amann R."/>
            <person name="Jetten M.S.M."/>
            <person name="Mascher T."/>
            <person name="Medema M.H."/>
            <person name="Devos D.P."/>
            <person name="Kaster A.-K."/>
            <person name="Ovreas L."/>
            <person name="Rohde M."/>
            <person name="Galperin M.Y."/>
            <person name="Jogler C."/>
        </authorList>
    </citation>
    <scope>NUCLEOTIDE SEQUENCE [LARGE SCALE GENOMIC DNA]</scope>
    <source>
        <strain evidence="2 3">CA54</strain>
    </source>
</reference>
<proteinExistence type="predicted"/>
<sequence precursor="true">MLRCLLCVAACVSFITVNVVEAEEPVDIGSRREPLVDRALIDSLDGKAQLKLHHPQPREIAITFDQVWEGNASGYPTVFQDGDIYRMYYRGHKYLIDKPPLRQAQSEAVCYAESDDGIHWTKPNLGIHKWPGVDDDNNIIWMGTPEAHNFAPFKDTNPNCPPEQRYKAIGGTVTSKGLWTFQSADGIHWERLSDGPVVTKGAFDSHNTAFWDPIHNRYTMYVRFFSEAKFKGLRLIGMCHSKDFANWSEPVGLEYPGSPPQQMYTNQILPYYRAPHILVGFPTRYVARPLTEHVQQLPPLELRKQLIKVYERCGTDLTDGLFMSSRDGLDFKRWDEAFLRPGPEAEGRWIYGDNYQSYGLFETKSEHPGLPHEISMHFDEGAWRNESRRIRRYTIRLDGFVSLNAPYAGGEMTTKPLTFTGSQLILNYATSAAGSLKVEIQEADGTPIPGFTLDESAELFGDSTEQVASWKNGADLSSLAGKPVRLHVELKDGDLYSFQFTDGEQP</sequence>
<dbReference type="Proteomes" id="UP000320735">
    <property type="component" value="Unassembled WGS sequence"/>
</dbReference>
<dbReference type="Gene3D" id="2.115.10.20">
    <property type="entry name" value="Glycosyl hydrolase domain, family 43"/>
    <property type="match status" value="1"/>
</dbReference>
<evidence type="ECO:0000256" key="1">
    <source>
        <dbReference type="SAM" id="SignalP"/>
    </source>
</evidence>
<gene>
    <name evidence="2" type="ORF">CA54_57790</name>
</gene>
<organism evidence="2 3">
    <name type="scientific">Symmachiella macrocystis</name>
    <dbReference type="NCBI Taxonomy" id="2527985"/>
    <lineage>
        <taxon>Bacteria</taxon>
        <taxon>Pseudomonadati</taxon>
        <taxon>Planctomycetota</taxon>
        <taxon>Planctomycetia</taxon>
        <taxon>Planctomycetales</taxon>
        <taxon>Planctomycetaceae</taxon>
        <taxon>Symmachiella</taxon>
    </lineage>
</organism>
<dbReference type="RefSeq" id="WP_146374145.1">
    <property type="nucleotide sequence ID" value="NZ_SJPP01000003.1"/>
</dbReference>
<dbReference type="EMBL" id="SJPP01000003">
    <property type="protein sequence ID" value="TWU07373.1"/>
    <property type="molecule type" value="Genomic_DNA"/>
</dbReference>
<dbReference type="InterPro" id="IPR023296">
    <property type="entry name" value="Glyco_hydro_beta-prop_sf"/>
</dbReference>
<dbReference type="SUPFAM" id="SSF75005">
    <property type="entry name" value="Arabinanase/levansucrase/invertase"/>
    <property type="match status" value="2"/>
</dbReference>